<evidence type="ECO:0000313" key="5">
    <source>
        <dbReference type="EMBL" id="PZF75142.1"/>
    </source>
</evidence>
<dbReference type="EMBL" id="QKVK01000015">
    <property type="protein sequence ID" value="PZF75142.1"/>
    <property type="molecule type" value="Genomic_DNA"/>
</dbReference>
<name>A0A2W2ANJ1_9HYPH</name>
<dbReference type="Proteomes" id="UP000248795">
    <property type="component" value="Unassembled WGS sequence"/>
</dbReference>
<evidence type="ECO:0000256" key="2">
    <source>
        <dbReference type="ARBA" id="ARBA00022603"/>
    </source>
</evidence>
<evidence type="ECO:0000256" key="1">
    <source>
        <dbReference type="ARBA" id="ARBA00007137"/>
    </source>
</evidence>
<proteinExistence type="inferred from homology"/>
<dbReference type="RefSeq" id="WP_111200252.1">
    <property type="nucleotide sequence ID" value="NZ_QKVK01000015.1"/>
</dbReference>
<organism evidence="5 6">
    <name type="scientific">Aestuariivirga litoralis</name>
    <dbReference type="NCBI Taxonomy" id="2650924"/>
    <lineage>
        <taxon>Bacteria</taxon>
        <taxon>Pseudomonadati</taxon>
        <taxon>Pseudomonadota</taxon>
        <taxon>Alphaproteobacteria</taxon>
        <taxon>Hyphomicrobiales</taxon>
        <taxon>Aestuariivirgaceae</taxon>
        <taxon>Aestuariivirga</taxon>
    </lineage>
</organism>
<dbReference type="GO" id="GO:0032259">
    <property type="term" value="P:methylation"/>
    <property type="evidence" value="ECO:0007669"/>
    <property type="project" value="UniProtKB-KW"/>
</dbReference>
<dbReference type="InterPro" id="IPR010426">
    <property type="entry name" value="MTTB_MeTrfase"/>
</dbReference>
<keyword evidence="6" id="KW-1185">Reference proteome</keyword>
<protein>
    <recommendedName>
        <fullName evidence="4">Methyltransferase</fullName>
        <ecNumber evidence="4">2.1.1.-</ecNumber>
    </recommendedName>
</protein>
<keyword evidence="2 5" id="KW-0489">Methyltransferase</keyword>
<reference evidence="6" key="1">
    <citation type="submission" date="2018-06" db="EMBL/GenBank/DDBJ databases">
        <title>Aestuariibacter litoralis strain KCTC 52945T.</title>
        <authorList>
            <person name="Li X."/>
            <person name="Salam N."/>
            <person name="Li J.-L."/>
            <person name="Chen Y.-M."/>
            <person name="Yang Z.-W."/>
            <person name="Zhang L.-Y."/>
            <person name="Han M.-X."/>
            <person name="Xiao M."/>
            <person name="Li W.-J."/>
        </authorList>
    </citation>
    <scope>NUCLEOTIDE SEQUENCE [LARGE SCALE GENOMIC DNA]</scope>
    <source>
        <strain evidence="6">KCTC 52945</strain>
    </source>
</reference>
<comment type="similarity">
    <text evidence="1 4">Belongs to the trimethylamine methyltransferase family.</text>
</comment>
<dbReference type="GO" id="GO:0015948">
    <property type="term" value="P:methanogenesis"/>
    <property type="evidence" value="ECO:0007669"/>
    <property type="project" value="UniProtKB-UniRule"/>
</dbReference>
<dbReference type="Pfam" id="PF06253">
    <property type="entry name" value="MTTB"/>
    <property type="match status" value="1"/>
</dbReference>
<comment type="caution">
    <text evidence="5">The sequence shown here is derived from an EMBL/GenBank/DDBJ whole genome shotgun (WGS) entry which is preliminary data.</text>
</comment>
<dbReference type="InterPro" id="IPR038601">
    <property type="entry name" value="MttB-like_sf"/>
</dbReference>
<evidence type="ECO:0000256" key="4">
    <source>
        <dbReference type="PIRNR" id="PIRNR037567"/>
    </source>
</evidence>
<evidence type="ECO:0000313" key="6">
    <source>
        <dbReference type="Proteomes" id="UP000248795"/>
    </source>
</evidence>
<dbReference type="PIRSF" id="PIRSF037567">
    <property type="entry name" value="MTTB_MeTrfase"/>
    <property type="match status" value="1"/>
</dbReference>
<accession>A0A2W2ANJ1</accession>
<dbReference type="Gene3D" id="3.20.20.480">
    <property type="entry name" value="Trimethylamine methyltransferase-like"/>
    <property type="match status" value="1"/>
</dbReference>
<dbReference type="EC" id="2.1.1.-" evidence="4"/>
<sequence length="505" mass="54630">MRPDKPHRRRRAADIVQMPWQQLVNPLPPTPLISEDEVEAIHRAALQLLETVGVRCAFGEARALLAHAGASVDEADQRIRIGRDIVEEALKTVRAEIRLTPRNPERAVRLGGRHLTTAAVLGPPNCTDLVRGRRSGSLADLGELLKLTQAFNIVQMNGWPVEPLDVEVRFRHLAATRAMLTLTDKVPYVFCQSRQRIEDVLTMCAIARGETLEEFGDRPGVFSIINTNTPLTYDVPMTVGVMDMARHGQPVLLTPFIMAGASTPATIAGAMALNTAEVLFGVVLSQLVRPGAPVLYGCAAMNVDMKTGAPAYGLADMQRCTLIGGQMARRYRMPMRSSNFSSANIPDFASGYESANACFAAAAAGAHLLMHAAGWVEGGLCTSYEKFVLDCEIVQSLAQTLVPPRIDADTLALTEIAEVGPGGHFFGTPRTISTFETAFYRPLVSATQNYGAWLEAGGKSAAERATAIWQEALNHYAEPDIDPSTVEALDAFVARRTEQGGAPLD</sequence>
<gene>
    <name evidence="5" type="ORF">DK847_19660</name>
</gene>
<dbReference type="AlphaFoldDB" id="A0A2W2ANJ1"/>
<keyword evidence="3 4" id="KW-0808">Transferase</keyword>
<evidence type="ECO:0000256" key="3">
    <source>
        <dbReference type="ARBA" id="ARBA00022679"/>
    </source>
</evidence>
<dbReference type="GO" id="GO:0008168">
    <property type="term" value="F:methyltransferase activity"/>
    <property type="evidence" value="ECO:0007669"/>
    <property type="project" value="UniProtKB-KW"/>
</dbReference>